<evidence type="ECO:0000313" key="2">
    <source>
        <dbReference type="EMBL" id="KAG9191700.1"/>
    </source>
</evidence>
<feature type="compositionally biased region" description="Low complexity" evidence="1">
    <location>
        <begin position="61"/>
        <end position="82"/>
    </location>
</feature>
<dbReference type="EMBL" id="JAANER010000003">
    <property type="protein sequence ID" value="KAG9191700.1"/>
    <property type="molecule type" value="Genomic_DNA"/>
</dbReference>
<proteinExistence type="predicted"/>
<feature type="compositionally biased region" description="Polar residues" evidence="1">
    <location>
        <begin position="10"/>
        <end position="28"/>
    </location>
</feature>
<feature type="compositionally biased region" description="Basic and acidic residues" evidence="1">
    <location>
        <begin position="170"/>
        <end position="185"/>
    </location>
</feature>
<dbReference type="AlphaFoldDB" id="A0AAD4IBU5"/>
<sequence>MVDTSHSKSVRGTLSNPKTKQTINSSKPTPDLGDGTSLKPANDDKKSFPSNDSAPPAGQGNDTPSASSSSSSSRNSSDSAPTVSEPYRKAGTGAGGGDKKAIGNGGNVEARNMEDGKQGGKKNEAKEHLPHSKKLRGTLANDHGVKANKTQLGDPASLKAETSKTGDMGRQTEREGQDHSGKSKL</sequence>
<accession>A0AAD4IBU5</accession>
<comment type="caution">
    <text evidence="2">The sequence shown here is derived from an EMBL/GenBank/DDBJ whole genome shotgun (WGS) entry which is preliminary data.</text>
</comment>
<protein>
    <submittedName>
        <fullName evidence="2">Uncharacterized protein</fullName>
    </submittedName>
</protein>
<evidence type="ECO:0000313" key="3">
    <source>
        <dbReference type="Proteomes" id="UP001199106"/>
    </source>
</evidence>
<name>A0AAD4IBU5_9PLEO</name>
<dbReference type="Proteomes" id="UP001199106">
    <property type="component" value="Unassembled WGS sequence"/>
</dbReference>
<evidence type="ECO:0000256" key="1">
    <source>
        <dbReference type="SAM" id="MobiDB-lite"/>
    </source>
</evidence>
<keyword evidence="3" id="KW-1185">Reference proteome</keyword>
<feature type="compositionally biased region" description="Basic and acidic residues" evidence="1">
    <location>
        <begin position="111"/>
        <end position="130"/>
    </location>
</feature>
<organism evidence="2 3">
    <name type="scientific">Alternaria panax</name>
    <dbReference type="NCBI Taxonomy" id="48097"/>
    <lineage>
        <taxon>Eukaryota</taxon>
        <taxon>Fungi</taxon>
        <taxon>Dikarya</taxon>
        <taxon>Ascomycota</taxon>
        <taxon>Pezizomycotina</taxon>
        <taxon>Dothideomycetes</taxon>
        <taxon>Pleosporomycetidae</taxon>
        <taxon>Pleosporales</taxon>
        <taxon>Pleosporineae</taxon>
        <taxon>Pleosporaceae</taxon>
        <taxon>Alternaria</taxon>
        <taxon>Alternaria sect. Panax</taxon>
    </lineage>
</organism>
<gene>
    <name evidence="2" type="ORF">G6011_10434</name>
</gene>
<reference evidence="2" key="1">
    <citation type="submission" date="2021-07" db="EMBL/GenBank/DDBJ databases">
        <title>Genome Resource of American Ginseng Black Spot Pathogen Alternaria panax.</title>
        <authorList>
            <person name="Qiu C."/>
            <person name="Wang W."/>
            <person name="Liu Z."/>
        </authorList>
    </citation>
    <scope>NUCLEOTIDE SEQUENCE</scope>
    <source>
        <strain evidence="2">BNCC115425</strain>
    </source>
</reference>
<feature type="region of interest" description="Disordered" evidence="1">
    <location>
        <begin position="1"/>
        <end position="185"/>
    </location>
</feature>